<dbReference type="InterPro" id="IPR058209">
    <property type="entry name" value="TPR_BSK1_C"/>
</dbReference>
<feature type="domain" description="Serine/threonine-protein kinase BSK1-like TPR repeats" evidence="10">
    <location>
        <begin position="12"/>
        <end position="102"/>
    </location>
</feature>
<dbReference type="InterPro" id="IPR045845">
    <property type="entry name" value="BSK"/>
</dbReference>
<evidence type="ECO:0000259" key="10">
    <source>
        <dbReference type="Pfam" id="PF25575"/>
    </source>
</evidence>
<evidence type="ECO:0000256" key="8">
    <source>
        <dbReference type="ARBA" id="ARBA00023136"/>
    </source>
</evidence>
<proteinExistence type="predicted"/>
<comment type="subcellular location">
    <subcellularLocation>
        <location evidence="1">Cell membrane</location>
    </subcellularLocation>
</comment>
<dbReference type="Pfam" id="PF25575">
    <property type="entry name" value="TPR_BSK1_C"/>
    <property type="match status" value="1"/>
</dbReference>
<keyword evidence="8" id="KW-0472">Membrane</keyword>
<evidence type="ECO:0000313" key="11">
    <source>
        <dbReference type="EMBL" id="MBX05779.1"/>
    </source>
</evidence>
<evidence type="ECO:0000256" key="3">
    <source>
        <dbReference type="ARBA" id="ARBA00022527"/>
    </source>
</evidence>
<evidence type="ECO:0000256" key="2">
    <source>
        <dbReference type="ARBA" id="ARBA00022475"/>
    </source>
</evidence>
<protein>
    <recommendedName>
        <fullName evidence="10">Serine/threonine-protein kinase BSK1-like TPR repeats domain-containing protein</fullName>
    </recommendedName>
</protein>
<keyword evidence="6" id="KW-0418">Kinase</keyword>
<dbReference type="AlphaFoldDB" id="A0A2P2KJA9"/>
<evidence type="ECO:0000256" key="5">
    <source>
        <dbReference type="ARBA" id="ARBA00022741"/>
    </source>
</evidence>
<keyword evidence="4" id="KW-0808">Transferase</keyword>
<evidence type="ECO:0000256" key="4">
    <source>
        <dbReference type="ARBA" id="ARBA00022679"/>
    </source>
</evidence>
<keyword evidence="3" id="KW-0723">Serine/threonine-protein kinase</keyword>
<dbReference type="PANTHER" id="PTHR45863:SF47">
    <property type="entry name" value="SERINE_THREONINE-PROTEIN KINASE BSK3"/>
    <property type="match status" value="1"/>
</dbReference>
<keyword evidence="9" id="KW-0732">Signal</keyword>
<keyword evidence="5" id="KW-0547">Nucleotide-binding</keyword>
<feature type="chain" id="PRO_5015157131" description="Serine/threonine-protein kinase BSK1-like TPR repeats domain-containing protein" evidence="9">
    <location>
        <begin position="18"/>
        <end position="139"/>
    </location>
</feature>
<sequence>MLLKFFFSFLALQLSFQMWTDDMQEILNLKKKGDTAFKKKDFKAAIESYTQFVKVGTMVSPTVYARRSLCFLITDMPHEALSDAMQAQIISPLWYVAPYLQSLALAARGMENEAQLALKDGSYLEAQAEAKDKKNANSG</sequence>
<evidence type="ECO:0000256" key="9">
    <source>
        <dbReference type="SAM" id="SignalP"/>
    </source>
</evidence>
<dbReference type="GO" id="GO:0005524">
    <property type="term" value="F:ATP binding"/>
    <property type="evidence" value="ECO:0007669"/>
    <property type="project" value="UniProtKB-KW"/>
</dbReference>
<dbReference type="EMBL" id="GGEC01025295">
    <property type="protein sequence ID" value="MBX05779.1"/>
    <property type="molecule type" value="Transcribed_RNA"/>
</dbReference>
<evidence type="ECO:0000256" key="1">
    <source>
        <dbReference type="ARBA" id="ARBA00004236"/>
    </source>
</evidence>
<dbReference type="PANTHER" id="PTHR45863">
    <property type="entry name" value="SERINE/THREONINE-PROTEIN KINASE BSK5"/>
    <property type="match status" value="1"/>
</dbReference>
<dbReference type="FunFam" id="1.25.40.10:FF:000016">
    <property type="entry name" value="probable serine/threonine-protein kinase At4g35230"/>
    <property type="match status" value="1"/>
</dbReference>
<feature type="signal peptide" evidence="9">
    <location>
        <begin position="1"/>
        <end position="17"/>
    </location>
</feature>
<evidence type="ECO:0000256" key="6">
    <source>
        <dbReference type="ARBA" id="ARBA00022777"/>
    </source>
</evidence>
<dbReference type="Gene3D" id="1.25.40.10">
    <property type="entry name" value="Tetratricopeptide repeat domain"/>
    <property type="match status" value="1"/>
</dbReference>
<organism evidence="11">
    <name type="scientific">Rhizophora mucronata</name>
    <name type="common">Asiatic mangrove</name>
    <dbReference type="NCBI Taxonomy" id="61149"/>
    <lineage>
        <taxon>Eukaryota</taxon>
        <taxon>Viridiplantae</taxon>
        <taxon>Streptophyta</taxon>
        <taxon>Embryophyta</taxon>
        <taxon>Tracheophyta</taxon>
        <taxon>Spermatophyta</taxon>
        <taxon>Magnoliopsida</taxon>
        <taxon>eudicotyledons</taxon>
        <taxon>Gunneridae</taxon>
        <taxon>Pentapetalae</taxon>
        <taxon>rosids</taxon>
        <taxon>fabids</taxon>
        <taxon>Malpighiales</taxon>
        <taxon>Rhizophoraceae</taxon>
        <taxon>Rhizophora</taxon>
    </lineage>
</organism>
<accession>A0A2P2KJA9</accession>
<keyword evidence="2" id="KW-1003">Cell membrane</keyword>
<dbReference type="SUPFAM" id="SSF48452">
    <property type="entry name" value="TPR-like"/>
    <property type="match status" value="1"/>
</dbReference>
<name>A0A2P2KJA9_RHIMU</name>
<dbReference type="GO" id="GO:0005886">
    <property type="term" value="C:plasma membrane"/>
    <property type="evidence" value="ECO:0007669"/>
    <property type="project" value="UniProtKB-SubCell"/>
</dbReference>
<evidence type="ECO:0000256" key="7">
    <source>
        <dbReference type="ARBA" id="ARBA00022840"/>
    </source>
</evidence>
<dbReference type="InterPro" id="IPR011990">
    <property type="entry name" value="TPR-like_helical_dom_sf"/>
</dbReference>
<dbReference type="GO" id="GO:0009742">
    <property type="term" value="P:brassinosteroid mediated signaling pathway"/>
    <property type="evidence" value="ECO:0007669"/>
    <property type="project" value="InterPro"/>
</dbReference>
<dbReference type="GO" id="GO:0004674">
    <property type="term" value="F:protein serine/threonine kinase activity"/>
    <property type="evidence" value="ECO:0007669"/>
    <property type="project" value="UniProtKB-KW"/>
</dbReference>
<reference evidence="11" key="1">
    <citation type="submission" date="2018-02" db="EMBL/GenBank/DDBJ databases">
        <title>Rhizophora mucronata_Transcriptome.</title>
        <authorList>
            <person name="Meera S.P."/>
            <person name="Sreeshan A."/>
            <person name="Augustine A."/>
        </authorList>
    </citation>
    <scope>NUCLEOTIDE SEQUENCE</scope>
    <source>
        <tissue evidence="11">Leaf</tissue>
    </source>
</reference>
<keyword evidence="7" id="KW-0067">ATP-binding</keyword>